<dbReference type="Pfam" id="PF04343">
    <property type="entry name" value="DUF488"/>
    <property type="match status" value="1"/>
</dbReference>
<dbReference type="PANTHER" id="PTHR39337:SF1">
    <property type="entry name" value="BLR5642 PROTEIN"/>
    <property type="match status" value="1"/>
</dbReference>
<gene>
    <name evidence="1" type="ORF">EWV78_22330</name>
</gene>
<sequence length="148" mass="17091">MNRTINLFTIGFTQKTAQKFFDDLQKAGVKRVIDTRLNNVSQLAGFSKKADLEYFLKVIGGIDYVHVLDLAPTQDILDEYKKKKVDWTIYEQKFRQLISSRSIETKVSPDVINNACLLCSEAKPHNCHRRLVAEYLKDKWGNVNICHL</sequence>
<evidence type="ECO:0000313" key="2">
    <source>
        <dbReference type="Proteomes" id="UP000315113"/>
    </source>
</evidence>
<protein>
    <submittedName>
        <fullName evidence="1">DUF488 domain-containing protein</fullName>
    </submittedName>
</protein>
<organism evidence="1 2">
    <name type="scientific">Microcystis aeruginosa Ma_MB_F_20061100_S20D</name>
    <dbReference type="NCBI Taxonomy" id="2486253"/>
    <lineage>
        <taxon>Bacteria</taxon>
        <taxon>Bacillati</taxon>
        <taxon>Cyanobacteriota</taxon>
        <taxon>Cyanophyceae</taxon>
        <taxon>Oscillatoriophycideae</taxon>
        <taxon>Chroococcales</taxon>
        <taxon>Microcystaceae</taxon>
        <taxon>Microcystis</taxon>
    </lineage>
</organism>
<comment type="caution">
    <text evidence="1">The sequence shown here is derived from an EMBL/GenBank/DDBJ whole genome shotgun (WGS) entry which is preliminary data.</text>
</comment>
<dbReference type="EMBL" id="SFBH01000164">
    <property type="protein sequence ID" value="TRU30762.1"/>
    <property type="molecule type" value="Genomic_DNA"/>
</dbReference>
<dbReference type="InterPro" id="IPR007438">
    <property type="entry name" value="DUF488"/>
</dbReference>
<dbReference type="AlphaFoldDB" id="A0A552E8H7"/>
<evidence type="ECO:0000313" key="1">
    <source>
        <dbReference type="EMBL" id="TRU30762.1"/>
    </source>
</evidence>
<name>A0A552E8H7_MICAE</name>
<proteinExistence type="predicted"/>
<reference evidence="1 2" key="1">
    <citation type="submission" date="2019-01" db="EMBL/GenBank/DDBJ databases">
        <title>Coherence of Microcystis species and biogeography revealed through population genomics.</title>
        <authorList>
            <person name="Perez-Carrascal O.M."/>
            <person name="Terrat Y."/>
            <person name="Giani A."/>
            <person name="Fortin N."/>
            <person name="Tromas N."/>
            <person name="Shapiro B.J."/>
        </authorList>
    </citation>
    <scope>NUCLEOTIDE SEQUENCE [LARGE SCALE GENOMIC DNA]</scope>
    <source>
        <strain evidence="1">Ma_MB_F_20061100_S20D</strain>
    </source>
</reference>
<accession>A0A552E8H7</accession>
<dbReference type="PANTHER" id="PTHR39337">
    <property type="entry name" value="BLR5642 PROTEIN"/>
    <property type="match status" value="1"/>
</dbReference>
<dbReference type="Proteomes" id="UP000315113">
    <property type="component" value="Unassembled WGS sequence"/>
</dbReference>